<dbReference type="PANTHER" id="PTHR13271:SF147">
    <property type="entry name" value="PROTEIN-LYSINE N-METHYLTRANSFERASE EFM1-RELATED"/>
    <property type="match status" value="1"/>
</dbReference>
<organism evidence="2 3">
    <name type="scientific">Coprinopsis marcescibilis</name>
    <name type="common">Agaric fungus</name>
    <name type="synonym">Psathyrella marcescibilis</name>
    <dbReference type="NCBI Taxonomy" id="230819"/>
    <lineage>
        <taxon>Eukaryota</taxon>
        <taxon>Fungi</taxon>
        <taxon>Dikarya</taxon>
        <taxon>Basidiomycota</taxon>
        <taxon>Agaricomycotina</taxon>
        <taxon>Agaricomycetes</taxon>
        <taxon>Agaricomycetidae</taxon>
        <taxon>Agaricales</taxon>
        <taxon>Agaricineae</taxon>
        <taxon>Psathyrellaceae</taxon>
        <taxon>Coprinopsis</taxon>
    </lineage>
</organism>
<dbReference type="STRING" id="230819.A0A5C3KJM8"/>
<proteinExistence type="predicted"/>
<protein>
    <submittedName>
        <fullName evidence="2">SET domain-containing protein</fullName>
    </submittedName>
</protein>
<dbReference type="AlphaFoldDB" id="A0A5C3KJM8"/>
<dbReference type="InterPro" id="IPR046341">
    <property type="entry name" value="SET_dom_sf"/>
</dbReference>
<dbReference type="Pfam" id="PF00856">
    <property type="entry name" value="SET"/>
    <property type="match status" value="1"/>
</dbReference>
<reference evidence="2 3" key="1">
    <citation type="journal article" date="2019" name="Nat. Ecol. Evol.">
        <title>Megaphylogeny resolves global patterns of mushroom evolution.</title>
        <authorList>
            <person name="Varga T."/>
            <person name="Krizsan K."/>
            <person name="Foldi C."/>
            <person name="Dima B."/>
            <person name="Sanchez-Garcia M."/>
            <person name="Sanchez-Ramirez S."/>
            <person name="Szollosi G.J."/>
            <person name="Szarkandi J.G."/>
            <person name="Papp V."/>
            <person name="Albert L."/>
            <person name="Andreopoulos W."/>
            <person name="Angelini C."/>
            <person name="Antonin V."/>
            <person name="Barry K.W."/>
            <person name="Bougher N.L."/>
            <person name="Buchanan P."/>
            <person name="Buyck B."/>
            <person name="Bense V."/>
            <person name="Catcheside P."/>
            <person name="Chovatia M."/>
            <person name="Cooper J."/>
            <person name="Damon W."/>
            <person name="Desjardin D."/>
            <person name="Finy P."/>
            <person name="Geml J."/>
            <person name="Haridas S."/>
            <person name="Hughes K."/>
            <person name="Justo A."/>
            <person name="Karasinski D."/>
            <person name="Kautmanova I."/>
            <person name="Kiss B."/>
            <person name="Kocsube S."/>
            <person name="Kotiranta H."/>
            <person name="LaButti K.M."/>
            <person name="Lechner B.E."/>
            <person name="Liimatainen K."/>
            <person name="Lipzen A."/>
            <person name="Lukacs Z."/>
            <person name="Mihaltcheva S."/>
            <person name="Morgado L.N."/>
            <person name="Niskanen T."/>
            <person name="Noordeloos M.E."/>
            <person name="Ohm R.A."/>
            <person name="Ortiz-Santana B."/>
            <person name="Ovrebo C."/>
            <person name="Racz N."/>
            <person name="Riley R."/>
            <person name="Savchenko A."/>
            <person name="Shiryaev A."/>
            <person name="Soop K."/>
            <person name="Spirin V."/>
            <person name="Szebenyi C."/>
            <person name="Tomsovsky M."/>
            <person name="Tulloss R.E."/>
            <person name="Uehling J."/>
            <person name="Grigoriev I.V."/>
            <person name="Vagvolgyi C."/>
            <person name="Papp T."/>
            <person name="Martin F.M."/>
            <person name="Miettinen O."/>
            <person name="Hibbett D.S."/>
            <person name="Nagy L.G."/>
        </authorList>
    </citation>
    <scope>NUCLEOTIDE SEQUENCE [LARGE SCALE GENOMIC DNA]</scope>
    <source>
        <strain evidence="2 3">CBS 121175</strain>
    </source>
</reference>
<dbReference type="Gene3D" id="3.90.1410.10">
    <property type="entry name" value="set domain protein methyltransferase, domain 1"/>
    <property type="match status" value="1"/>
</dbReference>
<feature type="domain" description="SET" evidence="1">
    <location>
        <begin position="5"/>
        <end position="263"/>
    </location>
</feature>
<dbReference type="PANTHER" id="PTHR13271">
    <property type="entry name" value="UNCHARACTERIZED PUTATIVE METHYLTRANSFERASE"/>
    <property type="match status" value="1"/>
</dbReference>
<dbReference type="InterPro" id="IPR050600">
    <property type="entry name" value="SETD3_SETD6_MTase"/>
</dbReference>
<dbReference type="GO" id="GO:0016279">
    <property type="term" value="F:protein-lysine N-methyltransferase activity"/>
    <property type="evidence" value="ECO:0007669"/>
    <property type="project" value="InterPro"/>
</dbReference>
<sequence>MSENTKVTAFKAWLTQNGGGFHPQASYIQAASGLGLIACQDIPPDEEIVSCPIELVVSPSLARDAVSRLLGLQDCSLSSRQWISLYLSLHQLVESNDDPEKCLKHRPYGDILPSPGDLSTPLYFTTEELERFKGTNLYGATQDRIRDWQEEWQECRQLVSQSNPAWGAKFEWKIYLASATYIGSRAFPSSLLSSDPTLPRLDSDNDETIDPILLPGIDCLNHARGQPVSWISHSTTKDNGISKISLVVHRSVSAGQEIFNNYGPKPNSELVLSYGFSLANNPDDSIILKLGGVSGKKWQIGRLAQGADGLWKEILEAMTDDESTNDYEAILDASGALQDMVKTSIRRLPAMDKNPTGQSLRPHVATMLQDYVEGQAATFQSLLDFAEKKEQEGIALAKEAGFELVIEDED</sequence>
<dbReference type="SUPFAM" id="SSF82199">
    <property type="entry name" value="SET domain"/>
    <property type="match status" value="1"/>
</dbReference>
<evidence type="ECO:0000313" key="2">
    <source>
        <dbReference type="EMBL" id="TFK20364.1"/>
    </source>
</evidence>
<dbReference type="InterPro" id="IPR001214">
    <property type="entry name" value="SET_dom"/>
</dbReference>
<accession>A0A5C3KJM8</accession>
<dbReference type="GO" id="GO:0005634">
    <property type="term" value="C:nucleus"/>
    <property type="evidence" value="ECO:0007669"/>
    <property type="project" value="TreeGrafter"/>
</dbReference>
<name>A0A5C3KJM8_COPMA</name>
<dbReference type="EMBL" id="ML210303">
    <property type="protein sequence ID" value="TFK20364.1"/>
    <property type="molecule type" value="Genomic_DNA"/>
</dbReference>
<dbReference type="InterPro" id="IPR044432">
    <property type="entry name" value="Set10/Efm1_SET"/>
</dbReference>
<dbReference type="CDD" id="cd19180">
    <property type="entry name" value="SET_SpSET10-like"/>
    <property type="match status" value="1"/>
</dbReference>
<dbReference type="Proteomes" id="UP000307440">
    <property type="component" value="Unassembled WGS sequence"/>
</dbReference>
<dbReference type="PROSITE" id="PS50280">
    <property type="entry name" value="SET"/>
    <property type="match status" value="1"/>
</dbReference>
<dbReference type="OrthoDB" id="42889at2759"/>
<evidence type="ECO:0000259" key="1">
    <source>
        <dbReference type="PROSITE" id="PS50280"/>
    </source>
</evidence>
<keyword evidence="3" id="KW-1185">Reference proteome</keyword>
<gene>
    <name evidence="2" type="ORF">FA15DRAFT_673569</name>
</gene>
<evidence type="ECO:0000313" key="3">
    <source>
        <dbReference type="Proteomes" id="UP000307440"/>
    </source>
</evidence>